<evidence type="ECO:0000256" key="1">
    <source>
        <dbReference type="SAM" id="SignalP"/>
    </source>
</evidence>
<evidence type="ECO:0000313" key="2">
    <source>
        <dbReference type="EMBL" id="MCM2515585.1"/>
    </source>
</evidence>
<reference evidence="2 3" key="1">
    <citation type="submission" date="2022-06" db="EMBL/GenBank/DDBJ databases">
        <title>Whole genome sequence of Streptomyces griseoincarnatus RB7AG.</title>
        <authorList>
            <person name="Ray L."/>
            <person name="Behera S."/>
            <person name="Panda A.N."/>
        </authorList>
    </citation>
    <scope>NUCLEOTIDE SEQUENCE [LARGE SCALE GENOMIC DNA]</scope>
    <source>
        <strain evidence="2 3">RB7AG</strain>
    </source>
</reference>
<dbReference type="EMBL" id="JAMQBH010000010">
    <property type="protein sequence ID" value="MCM2515585.1"/>
    <property type="molecule type" value="Genomic_DNA"/>
</dbReference>
<feature type="signal peptide" evidence="1">
    <location>
        <begin position="1"/>
        <end position="32"/>
    </location>
</feature>
<name>A0ABT0VX96_STRGI</name>
<dbReference type="Proteomes" id="UP001523263">
    <property type="component" value="Unassembled WGS sequence"/>
</dbReference>
<organism evidence="2 3">
    <name type="scientific">Streptomyces griseoincarnatus</name>
    <dbReference type="NCBI Taxonomy" id="29305"/>
    <lineage>
        <taxon>Bacteria</taxon>
        <taxon>Bacillati</taxon>
        <taxon>Actinomycetota</taxon>
        <taxon>Actinomycetes</taxon>
        <taxon>Kitasatosporales</taxon>
        <taxon>Streptomycetaceae</taxon>
        <taxon>Streptomyces</taxon>
        <taxon>Streptomyces griseoincarnatus group</taxon>
    </lineage>
</organism>
<accession>A0ABT0VX96</accession>
<protein>
    <submittedName>
        <fullName evidence="2">Uncharacterized protein</fullName>
    </submittedName>
</protein>
<gene>
    <name evidence="2" type="ORF">NC658_20330</name>
</gene>
<keyword evidence="1" id="KW-0732">Signal</keyword>
<keyword evidence="3" id="KW-1185">Reference proteome</keyword>
<sequence>MNRPPHRLRRRRLPLILAGVTALAGVGTYAMAAQPARPMPRAVVPPVQVFDTCGHGRGTEWAPRSLTEGTHDLTGTAADRDISGVKIASGYRALLFDDTTATRPALTLTADRDLCGSAINDRIRRVVVQRVGAPPASPTATKPTAPADGKPKVWVLSDLSIPGGGTDRDDIVTMAALGAYVPGFGIARVSVGSTTVPIDCDAAYTYARDAFGSRIPGIAKSSTCGKDYNGLKGTKPGTVGDLVDAIRAGGLTVLNWGPMTETALAVRWLETHAPADLSKVRVITHWTVSSPGYSDKYNCNKDRAACSYLHDMAADGKIELIEVGAAGQKFVDRAKRSCGADTTVPDTGLGTYLGVKRTSDGTPDLSDASTFLLMKTGGLTGYATDGTAGANFDKAFEQLCDNGAAIFDRLRDNL</sequence>
<feature type="chain" id="PRO_5046034521" evidence="1">
    <location>
        <begin position="33"/>
        <end position="414"/>
    </location>
</feature>
<comment type="caution">
    <text evidence="2">The sequence shown here is derived from an EMBL/GenBank/DDBJ whole genome shotgun (WGS) entry which is preliminary data.</text>
</comment>
<proteinExistence type="predicted"/>
<dbReference type="RefSeq" id="WP_251099066.1">
    <property type="nucleotide sequence ID" value="NZ_JAMQBH010000010.1"/>
</dbReference>
<evidence type="ECO:0000313" key="3">
    <source>
        <dbReference type="Proteomes" id="UP001523263"/>
    </source>
</evidence>